<protein>
    <recommendedName>
        <fullName evidence="6">Phosphoribosyltransferase</fullName>
    </recommendedName>
</protein>
<comment type="similarity">
    <text evidence="1">Belongs to the ComF/GntX family.</text>
</comment>
<keyword evidence="5" id="KW-1185">Reference proteome</keyword>
<dbReference type="SUPFAM" id="SSF53271">
    <property type="entry name" value="PRTase-like"/>
    <property type="match status" value="1"/>
</dbReference>
<evidence type="ECO:0000259" key="3">
    <source>
        <dbReference type="Pfam" id="PF18912"/>
    </source>
</evidence>
<dbReference type="InterPro" id="IPR000836">
    <property type="entry name" value="PRTase_dom"/>
</dbReference>
<dbReference type="KEGG" id="ccel:CCDG5_0297"/>
<dbReference type="HOGENOM" id="CLU_054549_1_1_9"/>
<name>A0A078KQN6_9FIRM</name>
<dbReference type="AlphaFoldDB" id="A0A078KQN6"/>
<reference evidence="5" key="1">
    <citation type="submission" date="2014-07" db="EMBL/GenBank/DDBJ databases">
        <authorList>
            <person name="Wibberg D."/>
        </authorList>
    </citation>
    <scope>NUCLEOTIDE SEQUENCE [LARGE SCALE GENOMIC DNA]</scope>
    <source>
        <strain evidence="5">DG5</strain>
    </source>
</reference>
<dbReference type="EMBL" id="LM995447">
    <property type="protein sequence ID" value="CDZ23440.1"/>
    <property type="molecule type" value="Genomic_DNA"/>
</dbReference>
<dbReference type="OrthoDB" id="9779910at2"/>
<feature type="domain" description="Phosphoribosyltransferase" evidence="2">
    <location>
        <begin position="134"/>
        <end position="224"/>
    </location>
</feature>
<dbReference type="Proteomes" id="UP000032431">
    <property type="component" value="Chromosome I"/>
</dbReference>
<dbReference type="STRING" id="29343.CCDG5_0297"/>
<dbReference type="InterPro" id="IPR029057">
    <property type="entry name" value="PRTase-like"/>
</dbReference>
<evidence type="ECO:0000313" key="4">
    <source>
        <dbReference type="EMBL" id="CDZ23440.1"/>
    </source>
</evidence>
<evidence type="ECO:0008006" key="6">
    <source>
        <dbReference type="Google" id="ProtNLM"/>
    </source>
</evidence>
<sequence length="235" mass="26037">MNRLADIIISLFFPHRCPFCGKTVPSNMAICKDCAGTLPYVTGKTCPRCGRGFEFCHCRGNKFAFERCVSPLYYEGSVRKSIINFKFHAKQSSAAAYAALSAQMIKREYDWQQFDFITCVPLTKREFKKRGFNQSEVFARALSRKLGIPYKDALCKPRDVKPQRTLNSEERWLNTAGAFSAKGSFPGAVVLLIDDVITTGATLSDCARALKEAGAKQVFCATIACTAPNKINAGQ</sequence>
<dbReference type="PANTHER" id="PTHR47505">
    <property type="entry name" value="DNA UTILIZATION PROTEIN YHGH"/>
    <property type="match status" value="1"/>
</dbReference>
<gene>
    <name evidence="4" type="ORF">CCDG5_0297</name>
</gene>
<dbReference type="InterPro" id="IPR051910">
    <property type="entry name" value="ComF/GntX_DNA_util-trans"/>
</dbReference>
<accession>A0A078KQN6</accession>
<dbReference type="PATRIC" id="fig|29343.3.peg.311"/>
<evidence type="ECO:0000259" key="2">
    <source>
        <dbReference type="Pfam" id="PF00156"/>
    </source>
</evidence>
<organism evidence="4 5">
    <name type="scientific">[Clostridium] cellulosi</name>
    <dbReference type="NCBI Taxonomy" id="29343"/>
    <lineage>
        <taxon>Bacteria</taxon>
        <taxon>Bacillati</taxon>
        <taxon>Bacillota</taxon>
        <taxon>Clostridia</taxon>
        <taxon>Eubacteriales</taxon>
        <taxon>Oscillospiraceae</taxon>
        <taxon>Oscillospiraceae incertae sedis</taxon>
    </lineage>
</organism>
<evidence type="ECO:0000313" key="5">
    <source>
        <dbReference type="Proteomes" id="UP000032431"/>
    </source>
</evidence>
<evidence type="ECO:0000256" key="1">
    <source>
        <dbReference type="ARBA" id="ARBA00008007"/>
    </source>
</evidence>
<feature type="domain" description="Double zinc ribbon" evidence="3">
    <location>
        <begin position="9"/>
        <end position="54"/>
    </location>
</feature>
<dbReference type="Pfam" id="PF18912">
    <property type="entry name" value="DZR_2"/>
    <property type="match status" value="1"/>
</dbReference>
<dbReference type="Pfam" id="PF00156">
    <property type="entry name" value="Pribosyltran"/>
    <property type="match status" value="1"/>
</dbReference>
<dbReference type="PANTHER" id="PTHR47505:SF1">
    <property type="entry name" value="DNA UTILIZATION PROTEIN YHGH"/>
    <property type="match status" value="1"/>
</dbReference>
<dbReference type="Gene3D" id="3.40.50.2020">
    <property type="match status" value="1"/>
</dbReference>
<dbReference type="CDD" id="cd06223">
    <property type="entry name" value="PRTases_typeI"/>
    <property type="match status" value="1"/>
</dbReference>
<dbReference type="InterPro" id="IPR044005">
    <property type="entry name" value="DZR_2"/>
</dbReference>
<proteinExistence type="inferred from homology"/>